<protein>
    <submittedName>
        <fullName evidence="1">Uncharacterized protein</fullName>
    </submittedName>
</protein>
<sequence>MDKRFVSQEFAFVRDKLKDIARLIVYKDPEYLIEAAFLLGCLHSVCCQHAGNFSKEDANN</sequence>
<accession>A0A6J5LJJ7</accession>
<reference evidence="1" key="1">
    <citation type="submission" date="2020-04" db="EMBL/GenBank/DDBJ databases">
        <authorList>
            <person name="Chiriac C."/>
            <person name="Salcher M."/>
            <person name="Ghai R."/>
            <person name="Kavagutti S V."/>
        </authorList>
    </citation>
    <scope>NUCLEOTIDE SEQUENCE</scope>
</reference>
<name>A0A6J5LJJ7_9CAUD</name>
<proteinExistence type="predicted"/>
<organism evidence="1">
    <name type="scientific">uncultured Caudovirales phage</name>
    <dbReference type="NCBI Taxonomy" id="2100421"/>
    <lineage>
        <taxon>Viruses</taxon>
        <taxon>Duplodnaviria</taxon>
        <taxon>Heunggongvirae</taxon>
        <taxon>Uroviricota</taxon>
        <taxon>Caudoviricetes</taxon>
        <taxon>Peduoviridae</taxon>
        <taxon>Maltschvirus</taxon>
        <taxon>Maltschvirus maltsch</taxon>
    </lineage>
</organism>
<gene>
    <name evidence="1" type="ORF">UFOVP264_4</name>
</gene>
<dbReference type="EMBL" id="LR796277">
    <property type="protein sequence ID" value="CAB4133752.1"/>
    <property type="molecule type" value="Genomic_DNA"/>
</dbReference>
<evidence type="ECO:0000313" key="1">
    <source>
        <dbReference type="EMBL" id="CAB4133752.1"/>
    </source>
</evidence>